<organism evidence="10 11">
    <name type="scientific">Allocatelliglobosispora scoriae</name>
    <dbReference type="NCBI Taxonomy" id="643052"/>
    <lineage>
        <taxon>Bacteria</taxon>
        <taxon>Bacillati</taxon>
        <taxon>Actinomycetota</taxon>
        <taxon>Actinomycetes</taxon>
        <taxon>Micromonosporales</taxon>
        <taxon>Micromonosporaceae</taxon>
        <taxon>Allocatelliglobosispora</taxon>
    </lineage>
</organism>
<feature type="compositionally biased region" description="Low complexity" evidence="6">
    <location>
        <begin position="209"/>
        <end position="219"/>
    </location>
</feature>
<keyword evidence="1 10" id="KW-0645">Protease</keyword>
<reference evidence="10 11" key="1">
    <citation type="submission" date="2020-08" db="EMBL/GenBank/DDBJ databases">
        <title>Sequencing the genomes of 1000 actinobacteria strains.</title>
        <authorList>
            <person name="Klenk H.-P."/>
        </authorList>
    </citation>
    <scope>NUCLEOTIDE SEQUENCE [LARGE SCALE GENOMIC DNA]</scope>
    <source>
        <strain evidence="10 11">DSM 45362</strain>
    </source>
</reference>
<feature type="domain" description="FTP" evidence="9">
    <location>
        <begin position="51"/>
        <end position="92"/>
    </location>
</feature>
<evidence type="ECO:0000256" key="6">
    <source>
        <dbReference type="SAM" id="MobiDB-lite"/>
    </source>
</evidence>
<keyword evidence="3" id="KW-0378">Hydrolase</keyword>
<feature type="signal peptide" evidence="7">
    <location>
        <begin position="1"/>
        <end position="24"/>
    </location>
</feature>
<comment type="caution">
    <text evidence="10">The sequence shown here is derived from an EMBL/GenBank/DDBJ whole genome shotgun (WGS) entry which is preliminary data.</text>
</comment>
<feature type="region of interest" description="Disordered" evidence="6">
    <location>
        <begin position="209"/>
        <end position="231"/>
    </location>
</feature>
<dbReference type="GO" id="GO:0046872">
    <property type="term" value="F:metal ion binding"/>
    <property type="evidence" value="ECO:0007669"/>
    <property type="project" value="UniProtKB-KW"/>
</dbReference>
<proteinExistence type="predicted"/>
<dbReference type="GO" id="GO:0008237">
    <property type="term" value="F:metallopeptidase activity"/>
    <property type="evidence" value="ECO:0007669"/>
    <property type="project" value="UniProtKB-KW"/>
</dbReference>
<dbReference type="AlphaFoldDB" id="A0A841BF40"/>
<dbReference type="InterPro" id="IPR050728">
    <property type="entry name" value="Zinc_Metalloprotease_M4"/>
</dbReference>
<dbReference type="RefSeq" id="WP_246465794.1">
    <property type="nucleotide sequence ID" value="NZ_JACHMN010000001.1"/>
</dbReference>
<evidence type="ECO:0000259" key="8">
    <source>
        <dbReference type="Pfam" id="PF03413"/>
    </source>
</evidence>
<accession>A0A841BF40</accession>
<evidence type="ECO:0000313" key="10">
    <source>
        <dbReference type="EMBL" id="MBB5866914.1"/>
    </source>
</evidence>
<keyword evidence="11" id="KW-1185">Reference proteome</keyword>
<gene>
    <name evidence="10" type="ORF">F4553_000293</name>
</gene>
<dbReference type="PANTHER" id="PTHR33794">
    <property type="entry name" value="BACILLOLYSIN"/>
    <property type="match status" value="1"/>
</dbReference>
<keyword evidence="4" id="KW-0862">Zinc</keyword>
<dbReference type="Pfam" id="PF03413">
    <property type="entry name" value="PepSY"/>
    <property type="match status" value="1"/>
</dbReference>
<dbReference type="GO" id="GO:0006508">
    <property type="term" value="P:proteolysis"/>
    <property type="evidence" value="ECO:0007669"/>
    <property type="project" value="UniProtKB-KW"/>
</dbReference>
<evidence type="ECO:0000256" key="5">
    <source>
        <dbReference type="ARBA" id="ARBA00023049"/>
    </source>
</evidence>
<dbReference type="InterPro" id="IPR011096">
    <property type="entry name" value="FTP_domain"/>
</dbReference>
<keyword evidence="2" id="KW-0479">Metal-binding</keyword>
<evidence type="ECO:0000256" key="4">
    <source>
        <dbReference type="ARBA" id="ARBA00022833"/>
    </source>
</evidence>
<feature type="domain" description="PepSY" evidence="8">
    <location>
        <begin position="114"/>
        <end position="181"/>
    </location>
</feature>
<keyword evidence="5 10" id="KW-0482">Metalloprotease</keyword>
<dbReference type="EMBL" id="JACHMN010000001">
    <property type="protein sequence ID" value="MBB5866914.1"/>
    <property type="molecule type" value="Genomic_DNA"/>
</dbReference>
<dbReference type="Gene3D" id="3.10.450.490">
    <property type="match status" value="1"/>
</dbReference>
<evidence type="ECO:0000256" key="7">
    <source>
        <dbReference type="SAM" id="SignalP"/>
    </source>
</evidence>
<dbReference type="Pfam" id="PF07504">
    <property type="entry name" value="FTP"/>
    <property type="match status" value="1"/>
</dbReference>
<sequence>MKRIITAVGAVVALLALVAAPGHASPGAVPAAGASLPTAVHAADARASVEDAFTVQDARTEADGVRHLRYQRTYRGLRVAGGEIVVHGRADGGYAGTSVGLIAPLSLSTEAMTTAAQAARAARAAFTGAIAEVGRPENFVDATSGRGVLAWETVVGGYRPDGQTPSRLHVVTDATTGSVIRSFDEISVVASAAAEPIAAAAGSTIAVAGTGQSSTRGPSPSTPPSPALLTA</sequence>
<keyword evidence="7" id="KW-0732">Signal</keyword>
<dbReference type="PANTHER" id="PTHR33794:SF1">
    <property type="entry name" value="BACILLOLYSIN"/>
    <property type="match status" value="1"/>
</dbReference>
<evidence type="ECO:0000256" key="1">
    <source>
        <dbReference type="ARBA" id="ARBA00022670"/>
    </source>
</evidence>
<evidence type="ECO:0000256" key="2">
    <source>
        <dbReference type="ARBA" id="ARBA00022723"/>
    </source>
</evidence>
<feature type="compositionally biased region" description="Pro residues" evidence="6">
    <location>
        <begin position="220"/>
        <end position="231"/>
    </location>
</feature>
<dbReference type="InterPro" id="IPR025711">
    <property type="entry name" value="PepSY"/>
</dbReference>
<evidence type="ECO:0000256" key="3">
    <source>
        <dbReference type="ARBA" id="ARBA00022801"/>
    </source>
</evidence>
<name>A0A841BF40_9ACTN</name>
<evidence type="ECO:0000313" key="11">
    <source>
        <dbReference type="Proteomes" id="UP000587527"/>
    </source>
</evidence>
<dbReference type="Proteomes" id="UP000587527">
    <property type="component" value="Unassembled WGS sequence"/>
</dbReference>
<evidence type="ECO:0000259" key="9">
    <source>
        <dbReference type="Pfam" id="PF07504"/>
    </source>
</evidence>
<protein>
    <submittedName>
        <fullName evidence="10">Zn-dependent metalloprotease</fullName>
    </submittedName>
</protein>
<feature type="chain" id="PRO_5032532737" evidence="7">
    <location>
        <begin position="25"/>
        <end position="231"/>
    </location>
</feature>